<dbReference type="InterPro" id="IPR019271">
    <property type="entry name" value="DUF2284_metal-binding"/>
</dbReference>
<dbReference type="AlphaFoldDB" id="A0A7W0HK92"/>
<evidence type="ECO:0000313" key="2">
    <source>
        <dbReference type="Proteomes" id="UP000525298"/>
    </source>
</evidence>
<accession>A0A7W0HK92</accession>
<sequence length="200" mass="21609">MEKLTTTKQKLDDLLSAARDMGATDAVVLAPESIVVEDSLAEKCTRPKCINYGLSKSCPPNVGGPGAMRKRLETVDFAIFFKIEVPSAILYSGQGRELFQLLHETAAGIEQRAVALGFANARGYAGNSCKKVFCRDFLECRVIGENGQCRNPDRARESMSGFGINVTKLYEAAGWPFKGVVHENGAEVIGMSSLCGLVLL</sequence>
<comment type="caution">
    <text evidence="1">The sequence shown here is derived from an EMBL/GenBank/DDBJ whole genome shotgun (WGS) entry which is preliminary data.</text>
</comment>
<organism evidence="1 2">
    <name type="scientific">Desulfosalsimonas propionicica</name>
    <dbReference type="NCBI Taxonomy" id="332175"/>
    <lineage>
        <taxon>Bacteria</taxon>
        <taxon>Pseudomonadati</taxon>
        <taxon>Thermodesulfobacteriota</taxon>
        <taxon>Desulfobacteria</taxon>
        <taxon>Desulfobacterales</taxon>
        <taxon>Desulfosalsimonadaceae</taxon>
        <taxon>Desulfosalsimonas</taxon>
    </lineage>
</organism>
<reference evidence="1 2" key="1">
    <citation type="submission" date="2020-07" db="EMBL/GenBank/DDBJ databases">
        <title>Genomic Encyclopedia of Type Strains, Phase IV (KMG-IV): sequencing the most valuable type-strain genomes for metagenomic binning, comparative biology and taxonomic classification.</title>
        <authorList>
            <person name="Goeker M."/>
        </authorList>
    </citation>
    <scope>NUCLEOTIDE SEQUENCE [LARGE SCALE GENOMIC DNA]</scope>
    <source>
        <strain evidence="1 2">DSM 17721</strain>
    </source>
</reference>
<dbReference type="EMBL" id="JACDUS010000003">
    <property type="protein sequence ID" value="MBA2881044.1"/>
    <property type="molecule type" value="Genomic_DNA"/>
</dbReference>
<proteinExistence type="predicted"/>
<name>A0A7W0HK92_9BACT</name>
<dbReference type="Pfam" id="PF10050">
    <property type="entry name" value="DUF2284"/>
    <property type="match status" value="1"/>
</dbReference>
<gene>
    <name evidence="1" type="ORF">HNR65_001370</name>
</gene>
<keyword evidence="2" id="KW-1185">Reference proteome</keyword>
<dbReference type="RefSeq" id="WP_181550704.1">
    <property type="nucleotide sequence ID" value="NZ_JACDUS010000003.1"/>
</dbReference>
<evidence type="ECO:0000313" key="1">
    <source>
        <dbReference type="EMBL" id="MBA2881044.1"/>
    </source>
</evidence>
<protein>
    <submittedName>
        <fullName evidence="1">Putative metal-binding protein</fullName>
    </submittedName>
</protein>
<dbReference type="Proteomes" id="UP000525298">
    <property type="component" value="Unassembled WGS sequence"/>
</dbReference>